<keyword evidence="3" id="KW-0804">Transcription</keyword>
<evidence type="ECO:0000313" key="7">
    <source>
        <dbReference type="Proteomes" id="UP000003490"/>
    </source>
</evidence>
<evidence type="ECO:0000256" key="3">
    <source>
        <dbReference type="ARBA" id="ARBA00023163"/>
    </source>
</evidence>
<dbReference type="Gene3D" id="1.10.260.40">
    <property type="entry name" value="lambda repressor-like DNA-binding domains"/>
    <property type="match status" value="1"/>
</dbReference>
<dbReference type="CDD" id="cd01392">
    <property type="entry name" value="HTH_LacI"/>
    <property type="match status" value="1"/>
</dbReference>
<dbReference type="InterPro" id="IPR000843">
    <property type="entry name" value="HTH_LacI"/>
</dbReference>
<dbReference type="SUPFAM" id="SSF47413">
    <property type="entry name" value="lambda repressor-like DNA-binding domains"/>
    <property type="match status" value="1"/>
</dbReference>
<dbReference type="Pfam" id="PF00356">
    <property type="entry name" value="LacI"/>
    <property type="match status" value="1"/>
</dbReference>
<dbReference type="Proteomes" id="UP000220611">
    <property type="component" value="Unassembled WGS sequence"/>
</dbReference>
<proteinExistence type="predicted"/>
<dbReference type="Pfam" id="PF13377">
    <property type="entry name" value="Peripla_BP_3"/>
    <property type="match status" value="1"/>
</dbReference>
<name>A7VPW5_9FIRM</name>
<reference evidence="5 7" key="2">
    <citation type="submission" date="2007-08" db="EMBL/GenBank/DDBJ databases">
        <authorList>
            <person name="Fulton L."/>
            <person name="Clifton S."/>
            <person name="Fulton B."/>
            <person name="Xu J."/>
            <person name="Minx P."/>
            <person name="Pepin K.H."/>
            <person name="Johnson M."/>
            <person name="Thiruvilangam P."/>
            <person name="Bhonagiri V."/>
            <person name="Nash W.E."/>
            <person name="Wang C."/>
            <person name="Mardis E.R."/>
            <person name="Wilson R.K."/>
        </authorList>
    </citation>
    <scope>NUCLEOTIDE SEQUENCE [LARGE SCALE GENOMIC DNA]</scope>
    <source>
        <strain evidence="5 7">DSM 753</strain>
    </source>
</reference>
<keyword evidence="8" id="KW-1185">Reference proteome</keyword>
<evidence type="ECO:0000256" key="2">
    <source>
        <dbReference type="ARBA" id="ARBA00023125"/>
    </source>
</evidence>
<evidence type="ECO:0000313" key="5">
    <source>
        <dbReference type="EMBL" id="EDO62470.1"/>
    </source>
</evidence>
<dbReference type="GO" id="GO:0000976">
    <property type="term" value="F:transcription cis-regulatory region binding"/>
    <property type="evidence" value="ECO:0007669"/>
    <property type="project" value="TreeGrafter"/>
</dbReference>
<dbReference type="AlphaFoldDB" id="A7VPW5"/>
<dbReference type="Gene3D" id="3.40.50.2300">
    <property type="match status" value="2"/>
</dbReference>
<dbReference type="InterPro" id="IPR010982">
    <property type="entry name" value="Lambda_DNA-bd_dom_sf"/>
</dbReference>
<dbReference type="PROSITE" id="PS50932">
    <property type="entry name" value="HTH_LACI_2"/>
    <property type="match status" value="1"/>
</dbReference>
<accession>A7VPW5</accession>
<keyword evidence="1" id="KW-0805">Transcription regulation</keyword>
<dbReference type="SUPFAM" id="SSF53822">
    <property type="entry name" value="Periplasmic binding protein-like I"/>
    <property type="match status" value="1"/>
</dbReference>
<sequence length="336" mass="37831">MNIREISKLAGVSPAAVSIVINNRKGVSASTREHVKRIMEQYNYHPQKRGSKNKKSSAETNKILFLKHRKHGMLVEENQGFISAIMDSIEAECRKLQFDLNIIISDNQFVETIHSIDFSSYIGMIVLATELDWNLYKTLLDIPIPFVVVDNNVPSIPCSTVSIDNWGNVYRALEFCISLGHTEIAYFRSNLEIQNFKERRSSFYESSRILGLSCSSLHEFSLTPTLLGSYKDLKKTLQKFKPQLPSCAFADNDSIAIGAIKALKEVGYRVPDDISVIGFDDIPYSAITSPPLTTIRVSRQEIGCLSVQQLLRICENRSHLSKTQVPGELIIRNSVK</sequence>
<comment type="caution">
    <text evidence="5">The sequence shown here is derived from an EMBL/GenBank/DDBJ whole genome shotgun (WGS) entry which is preliminary data.</text>
</comment>
<dbReference type="OrthoDB" id="43195at2"/>
<dbReference type="EMBL" id="NOXF01000019">
    <property type="protein sequence ID" value="PEQ23327.1"/>
    <property type="molecule type" value="Genomic_DNA"/>
</dbReference>
<feature type="domain" description="HTH lacI-type" evidence="4">
    <location>
        <begin position="1"/>
        <end position="55"/>
    </location>
</feature>
<protein>
    <submittedName>
        <fullName evidence="6">LacI family transcriptional regulator</fullName>
    </submittedName>
    <submittedName>
        <fullName evidence="5">Transcriptional regulator, LacI family</fullName>
    </submittedName>
</protein>
<reference evidence="6 8" key="3">
    <citation type="submission" date="2017-07" db="EMBL/GenBank/DDBJ databases">
        <title>Prevalence of linear plasmids in Cutibacterium (Propionibacterium) acnes isolates obtained from prostatic tissue.</title>
        <authorList>
            <person name="Davidsson S."/>
            <person name="Carlsson J."/>
            <person name="Molling P."/>
            <person name="Andren O."/>
            <person name="Andersson S.-O."/>
            <person name="Brzuszkiewicz E."/>
            <person name="Poehlein A."/>
            <person name="Al-Zeer M."/>
            <person name="Brinkmann V."/>
            <person name="Scavenius C."/>
            <person name="Nazipi S."/>
            <person name="Soderquist B."/>
            <person name="Bruggemann H."/>
        </authorList>
    </citation>
    <scope>NUCLEOTIDE SEQUENCE [LARGE SCALE GENOMIC DNA]</scope>
    <source>
        <strain evidence="6 8">DSM 753</strain>
    </source>
</reference>
<dbReference type="SMART" id="SM00354">
    <property type="entry name" value="HTH_LACI"/>
    <property type="match status" value="1"/>
</dbReference>
<organism evidence="5 7">
    <name type="scientific">[Clostridium] leptum DSM 753</name>
    <dbReference type="NCBI Taxonomy" id="428125"/>
    <lineage>
        <taxon>Bacteria</taxon>
        <taxon>Bacillati</taxon>
        <taxon>Bacillota</taxon>
        <taxon>Clostridia</taxon>
        <taxon>Eubacteriales</taxon>
        <taxon>Oscillospiraceae</taxon>
        <taxon>Oscillospiraceae incertae sedis</taxon>
    </lineage>
</organism>
<dbReference type="InterPro" id="IPR046335">
    <property type="entry name" value="LacI/GalR-like_sensor"/>
</dbReference>
<gene>
    <name evidence="6" type="ORF">CH238_14350</name>
    <name evidence="5" type="ORF">CLOLEP_00592</name>
</gene>
<dbReference type="InterPro" id="IPR028082">
    <property type="entry name" value="Peripla_BP_I"/>
</dbReference>
<dbReference type="eggNOG" id="COG1609">
    <property type="taxonomic scope" value="Bacteria"/>
</dbReference>
<evidence type="ECO:0000313" key="6">
    <source>
        <dbReference type="EMBL" id="PEQ23327.1"/>
    </source>
</evidence>
<evidence type="ECO:0000256" key="1">
    <source>
        <dbReference type="ARBA" id="ARBA00023015"/>
    </source>
</evidence>
<evidence type="ECO:0000313" key="8">
    <source>
        <dbReference type="Proteomes" id="UP000220611"/>
    </source>
</evidence>
<reference evidence="5 7" key="1">
    <citation type="submission" date="2007-08" db="EMBL/GenBank/DDBJ databases">
        <title>Draft genome sequence of Clostridium leptum (DSM 753).</title>
        <authorList>
            <person name="Sudarsanam P."/>
            <person name="Ley R."/>
            <person name="Guruge J."/>
            <person name="Turnbaugh P.J."/>
            <person name="Mahowald M."/>
            <person name="Liep D."/>
            <person name="Gordon J."/>
        </authorList>
    </citation>
    <scope>NUCLEOTIDE SEQUENCE [LARGE SCALE GENOMIC DNA]</scope>
    <source>
        <strain evidence="5 7">DSM 753</strain>
    </source>
</reference>
<dbReference type="PANTHER" id="PTHR30146">
    <property type="entry name" value="LACI-RELATED TRANSCRIPTIONAL REPRESSOR"/>
    <property type="match status" value="1"/>
</dbReference>
<keyword evidence="2" id="KW-0238">DNA-binding</keyword>
<dbReference type="EMBL" id="ABCB02000014">
    <property type="protein sequence ID" value="EDO62470.1"/>
    <property type="molecule type" value="Genomic_DNA"/>
</dbReference>
<evidence type="ECO:0000259" key="4">
    <source>
        <dbReference type="PROSITE" id="PS50932"/>
    </source>
</evidence>
<dbReference type="PANTHER" id="PTHR30146:SF109">
    <property type="entry name" value="HTH-TYPE TRANSCRIPTIONAL REGULATOR GALS"/>
    <property type="match status" value="1"/>
</dbReference>
<dbReference type="GO" id="GO:0003700">
    <property type="term" value="F:DNA-binding transcription factor activity"/>
    <property type="evidence" value="ECO:0007669"/>
    <property type="project" value="TreeGrafter"/>
</dbReference>
<dbReference type="HOGENOM" id="CLU_037628_6_2_9"/>
<dbReference type="Proteomes" id="UP000003490">
    <property type="component" value="Unassembled WGS sequence"/>
</dbReference>